<dbReference type="Proteomes" id="UP001056778">
    <property type="component" value="Chromosome 6"/>
</dbReference>
<evidence type="ECO:0000313" key="2">
    <source>
        <dbReference type="Proteomes" id="UP001056778"/>
    </source>
</evidence>
<organism evidence="1 2">
    <name type="scientific">Holotrichia oblita</name>
    <name type="common">Chafer beetle</name>
    <dbReference type="NCBI Taxonomy" id="644536"/>
    <lineage>
        <taxon>Eukaryota</taxon>
        <taxon>Metazoa</taxon>
        <taxon>Ecdysozoa</taxon>
        <taxon>Arthropoda</taxon>
        <taxon>Hexapoda</taxon>
        <taxon>Insecta</taxon>
        <taxon>Pterygota</taxon>
        <taxon>Neoptera</taxon>
        <taxon>Endopterygota</taxon>
        <taxon>Coleoptera</taxon>
        <taxon>Polyphaga</taxon>
        <taxon>Scarabaeiformia</taxon>
        <taxon>Scarabaeidae</taxon>
        <taxon>Melolonthinae</taxon>
        <taxon>Holotrichia</taxon>
    </lineage>
</organism>
<gene>
    <name evidence="1" type="ORF">MML48_6g00018421</name>
</gene>
<keyword evidence="2" id="KW-1185">Reference proteome</keyword>
<name>A0ACB9SY32_HOLOL</name>
<protein>
    <submittedName>
        <fullName evidence="1">Arl6ip4 protein</fullName>
    </submittedName>
</protein>
<evidence type="ECO:0000313" key="1">
    <source>
        <dbReference type="EMBL" id="KAI4459492.1"/>
    </source>
</evidence>
<reference evidence="1" key="1">
    <citation type="submission" date="2022-04" db="EMBL/GenBank/DDBJ databases">
        <title>Chromosome-scale genome assembly of Holotrichia oblita Faldermann.</title>
        <authorList>
            <person name="Rongchong L."/>
        </authorList>
    </citation>
    <scope>NUCLEOTIDE SEQUENCE</scope>
    <source>
        <strain evidence="1">81SQS9</strain>
    </source>
</reference>
<sequence>MNANKEMAPITKEEWEKNQNIVRRVFDEASGRYRLIKGTGEVIEEIVSKERHKAINQQATRGDGAYFQTQLSTNLKQ</sequence>
<dbReference type="EMBL" id="CM043020">
    <property type="protein sequence ID" value="KAI4459492.1"/>
    <property type="molecule type" value="Genomic_DNA"/>
</dbReference>
<accession>A0ACB9SY32</accession>
<proteinExistence type="predicted"/>
<comment type="caution">
    <text evidence="1">The sequence shown here is derived from an EMBL/GenBank/DDBJ whole genome shotgun (WGS) entry which is preliminary data.</text>
</comment>